<accession>I4IQX9</accession>
<evidence type="ECO:0000313" key="3">
    <source>
        <dbReference type="Proteomes" id="UP000004047"/>
    </source>
</evidence>
<dbReference type="Proteomes" id="UP000004047">
    <property type="component" value="Unassembled WGS sequence"/>
</dbReference>
<evidence type="ECO:0000313" key="2">
    <source>
        <dbReference type="EMBL" id="CCI36703.1"/>
    </source>
</evidence>
<dbReference type="Gene3D" id="3.40.50.150">
    <property type="entry name" value="Vaccinia Virus protein VP39"/>
    <property type="match status" value="1"/>
</dbReference>
<feature type="domain" description="Methyltransferase" evidence="1">
    <location>
        <begin position="151"/>
        <end position="244"/>
    </location>
</feature>
<dbReference type="InterPro" id="IPR041698">
    <property type="entry name" value="Methyltransf_25"/>
</dbReference>
<dbReference type="EMBL" id="CAIQ01000185">
    <property type="protein sequence ID" value="CCI36703.1"/>
    <property type="molecule type" value="Genomic_DNA"/>
</dbReference>
<gene>
    <name evidence="2" type="ORF">MICAK_2650003</name>
</gene>
<dbReference type="HOGENOM" id="CLU_058981_0_0_3"/>
<dbReference type="InterPro" id="IPR029063">
    <property type="entry name" value="SAM-dependent_MTases_sf"/>
</dbReference>
<dbReference type="Pfam" id="PF13649">
    <property type="entry name" value="Methyltransf_25"/>
    <property type="match status" value="1"/>
</dbReference>
<dbReference type="AlphaFoldDB" id="I4IQX9"/>
<proteinExistence type="predicted"/>
<dbReference type="RefSeq" id="WP_004268751.1">
    <property type="nucleotide sequence ID" value="NZ_HE974183.1"/>
</dbReference>
<comment type="caution">
    <text evidence="2">The sequence shown here is derived from an EMBL/GenBank/DDBJ whole genome shotgun (WGS) entry which is preliminary data.</text>
</comment>
<sequence length="393" mass="44674">MIKDYLVQLRNKLFGVNAVVDKMTEELKKLKTELKPESLALNSQFCQEISAVPSQDSMESLKLSSESLESLLFPKKTQEDEGKLTNSQIVRNHWSEQASPEKIRQRKYVCWMNHPFIEAEYINQKISGNHNDNWLMYMVKKYALNKLELGLSLGCGCGGLERYGIHSGICKKFEAFDIADGAIAIAQEQAEQDGISQKIIYQVKDINSISLDQGKYDIAFASASVHHIKELEYVFAQVSYALKPSSLFILNEFIGPAQFQWTEQQLELMNQLLALLPEKYKLDILSPTPNTLKEKVYRPTIEFMNSFDPSEAIRSDEIIPLLSKDFHIIEKIDYGGTILHILLQNIVGNFDAQSPEDIAILKLLCFIEETLITHKVISSDFALIVAQKKGEKM</sequence>
<organism evidence="2 3">
    <name type="scientific">Microcystis aeruginosa PCC 9701</name>
    <dbReference type="NCBI Taxonomy" id="721123"/>
    <lineage>
        <taxon>Bacteria</taxon>
        <taxon>Bacillati</taxon>
        <taxon>Cyanobacteriota</taxon>
        <taxon>Cyanophyceae</taxon>
        <taxon>Oscillatoriophycideae</taxon>
        <taxon>Chroococcales</taxon>
        <taxon>Microcystaceae</taxon>
        <taxon>Microcystis</taxon>
    </lineage>
</organism>
<reference evidence="2 3" key="1">
    <citation type="submission" date="2012-04" db="EMBL/GenBank/DDBJ databases">
        <authorList>
            <person name="Genoscope - CEA"/>
        </authorList>
    </citation>
    <scope>NUCLEOTIDE SEQUENCE [LARGE SCALE GENOMIC DNA]</scope>
    <source>
        <strain evidence="2 3">9701</strain>
    </source>
</reference>
<dbReference type="SUPFAM" id="SSF53335">
    <property type="entry name" value="S-adenosyl-L-methionine-dependent methyltransferases"/>
    <property type="match status" value="1"/>
</dbReference>
<protein>
    <recommendedName>
        <fullName evidence="1">Methyltransferase domain-containing protein</fullName>
    </recommendedName>
</protein>
<evidence type="ECO:0000259" key="1">
    <source>
        <dbReference type="Pfam" id="PF13649"/>
    </source>
</evidence>
<name>I4IQX9_MICAE</name>